<evidence type="ECO:0000313" key="3">
    <source>
        <dbReference type="Proteomes" id="UP000324222"/>
    </source>
</evidence>
<evidence type="ECO:0000313" key="2">
    <source>
        <dbReference type="EMBL" id="MPC53413.1"/>
    </source>
</evidence>
<comment type="caution">
    <text evidence="2">The sequence shown here is derived from an EMBL/GenBank/DDBJ whole genome shotgun (WGS) entry which is preliminary data.</text>
</comment>
<dbReference type="Proteomes" id="UP000324222">
    <property type="component" value="Unassembled WGS sequence"/>
</dbReference>
<dbReference type="AlphaFoldDB" id="A0A5B7G866"/>
<feature type="region of interest" description="Disordered" evidence="1">
    <location>
        <begin position="68"/>
        <end position="99"/>
    </location>
</feature>
<reference evidence="2 3" key="1">
    <citation type="submission" date="2019-05" db="EMBL/GenBank/DDBJ databases">
        <title>Another draft genome of Portunus trituberculatus and its Hox gene families provides insights of decapod evolution.</title>
        <authorList>
            <person name="Jeong J.-H."/>
            <person name="Song I."/>
            <person name="Kim S."/>
            <person name="Choi T."/>
            <person name="Kim D."/>
            <person name="Ryu S."/>
            <person name="Kim W."/>
        </authorList>
    </citation>
    <scope>NUCLEOTIDE SEQUENCE [LARGE SCALE GENOMIC DNA]</scope>
    <source>
        <tissue evidence="2">Muscle</tissue>
    </source>
</reference>
<gene>
    <name evidence="2" type="ORF">E2C01_047303</name>
</gene>
<organism evidence="2 3">
    <name type="scientific">Portunus trituberculatus</name>
    <name type="common">Swimming crab</name>
    <name type="synonym">Neptunus trituberculatus</name>
    <dbReference type="NCBI Taxonomy" id="210409"/>
    <lineage>
        <taxon>Eukaryota</taxon>
        <taxon>Metazoa</taxon>
        <taxon>Ecdysozoa</taxon>
        <taxon>Arthropoda</taxon>
        <taxon>Crustacea</taxon>
        <taxon>Multicrustacea</taxon>
        <taxon>Malacostraca</taxon>
        <taxon>Eumalacostraca</taxon>
        <taxon>Eucarida</taxon>
        <taxon>Decapoda</taxon>
        <taxon>Pleocyemata</taxon>
        <taxon>Brachyura</taxon>
        <taxon>Eubrachyura</taxon>
        <taxon>Portunoidea</taxon>
        <taxon>Portunidae</taxon>
        <taxon>Portuninae</taxon>
        <taxon>Portunus</taxon>
    </lineage>
</organism>
<sequence>MSDNQFMLTVKGPPAAAGNTSEHLFGLATASPPPPDSSLDIYQCGIQTSTLNNLQDLSPCPPSFVFTPMPASRHVQGSSPDSVRDRRSSRRSTHGCDIG</sequence>
<accession>A0A5B7G866</accession>
<evidence type="ECO:0000256" key="1">
    <source>
        <dbReference type="SAM" id="MobiDB-lite"/>
    </source>
</evidence>
<keyword evidence="3" id="KW-1185">Reference proteome</keyword>
<proteinExistence type="predicted"/>
<dbReference type="EMBL" id="VSRR010011605">
    <property type="protein sequence ID" value="MPC53413.1"/>
    <property type="molecule type" value="Genomic_DNA"/>
</dbReference>
<protein>
    <submittedName>
        <fullName evidence="2">Uncharacterized protein</fullName>
    </submittedName>
</protein>
<name>A0A5B7G866_PORTR</name>